<name>A0ABS2HLE5_9VIBR</name>
<evidence type="ECO:0000256" key="3">
    <source>
        <dbReference type="ARBA" id="ARBA00012438"/>
    </source>
</evidence>
<dbReference type="PRINTS" id="PR00344">
    <property type="entry name" value="BCTRLSENSOR"/>
</dbReference>
<dbReference type="Pfam" id="PF02518">
    <property type="entry name" value="HATPase_c"/>
    <property type="match status" value="1"/>
</dbReference>
<dbReference type="Proteomes" id="UP000809621">
    <property type="component" value="Unassembled WGS sequence"/>
</dbReference>
<evidence type="ECO:0000256" key="5">
    <source>
        <dbReference type="ARBA" id="ARBA00022679"/>
    </source>
</evidence>
<evidence type="ECO:0000313" key="13">
    <source>
        <dbReference type="Proteomes" id="UP000809621"/>
    </source>
</evidence>
<dbReference type="PANTHER" id="PTHR45436">
    <property type="entry name" value="SENSOR HISTIDINE KINASE YKOH"/>
    <property type="match status" value="1"/>
</dbReference>
<feature type="transmembrane region" description="Helical" evidence="10">
    <location>
        <begin position="190"/>
        <end position="211"/>
    </location>
</feature>
<evidence type="ECO:0000259" key="11">
    <source>
        <dbReference type="PROSITE" id="PS50109"/>
    </source>
</evidence>
<organism evidence="12 13">
    <name type="scientific">Vibrio ulleungensis</name>
    <dbReference type="NCBI Taxonomy" id="2807619"/>
    <lineage>
        <taxon>Bacteria</taxon>
        <taxon>Pseudomonadati</taxon>
        <taxon>Pseudomonadota</taxon>
        <taxon>Gammaproteobacteria</taxon>
        <taxon>Vibrionales</taxon>
        <taxon>Vibrionaceae</taxon>
        <taxon>Vibrio</taxon>
    </lineage>
</organism>
<keyword evidence="4" id="KW-0597">Phosphoprotein</keyword>
<keyword evidence="12" id="KW-0067">ATP-binding</keyword>
<dbReference type="PANTHER" id="PTHR45436:SF5">
    <property type="entry name" value="SENSOR HISTIDINE KINASE TRCS"/>
    <property type="match status" value="1"/>
</dbReference>
<keyword evidence="5" id="KW-0808">Transferase</keyword>
<dbReference type="RefSeq" id="WP_205158584.1">
    <property type="nucleotide sequence ID" value="NZ_JAFEUM010000004.1"/>
</dbReference>
<dbReference type="EMBL" id="JAFEUM010000004">
    <property type="protein sequence ID" value="MBM7037028.1"/>
    <property type="molecule type" value="Genomic_DNA"/>
</dbReference>
<evidence type="ECO:0000256" key="7">
    <source>
        <dbReference type="ARBA" id="ARBA00022777"/>
    </source>
</evidence>
<dbReference type="InterPro" id="IPR050428">
    <property type="entry name" value="TCS_sensor_his_kinase"/>
</dbReference>
<evidence type="ECO:0000256" key="6">
    <source>
        <dbReference type="ARBA" id="ARBA00022692"/>
    </source>
</evidence>
<reference evidence="12 13" key="1">
    <citation type="submission" date="2021-02" db="EMBL/GenBank/DDBJ databases">
        <authorList>
            <person name="Park J.-S."/>
        </authorList>
    </citation>
    <scope>NUCLEOTIDE SEQUENCE [LARGE SCALE GENOMIC DNA]</scope>
    <source>
        <strain evidence="12 13">188UL20-2</strain>
    </source>
</reference>
<dbReference type="InterPro" id="IPR005467">
    <property type="entry name" value="His_kinase_dom"/>
</dbReference>
<keyword evidence="9 10" id="KW-0472">Membrane</keyword>
<dbReference type="PROSITE" id="PS50109">
    <property type="entry name" value="HIS_KIN"/>
    <property type="match status" value="1"/>
</dbReference>
<accession>A0ABS2HLE5</accession>
<feature type="domain" description="Histidine kinase" evidence="11">
    <location>
        <begin position="273"/>
        <end position="472"/>
    </location>
</feature>
<dbReference type="EC" id="2.7.13.3" evidence="3"/>
<feature type="transmembrane region" description="Helical" evidence="10">
    <location>
        <begin position="28"/>
        <end position="51"/>
    </location>
</feature>
<keyword evidence="13" id="KW-1185">Reference proteome</keyword>
<keyword evidence="8 10" id="KW-1133">Transmembrane helix</keyword>
<gene>
    <name evidence="12" type="ORF">JQC93_11500</name>
</gene>
<sequence length="472" mass="52334">MAKSSLRERLTHIGRKLTPRHLSLKQRFYATTLLWLALLGAVAAVAIPTIVDLFLRQNSTEQLELVYDDLLANLEWDAEGQLHLTGNVSDARYQQPYSGFYWRVAANDQVLRSRSLWDTDITQPEEKSHNSRENAQASTYWYDDDDPIIGAKGEVLIALSKTITLVGDSAPVYVIVGIDEEPLELTVLKISSSIGFILVAVVLGLCAVLFIQLEWTFRPLKQLQNSVNDLEKGKANSVVGRYPKEIMPLVDDLNALLFHYQDLLERSRHHAGNLSHALKTPLTVLKQDASNLSPDVRAPILQSIAQLQTHIEYHLAQARVAGAKNILAVESNPSNVVDSLSMAFDKVYQQRDILLVNEVDDELRLAVDEQDLNEIIGNIIENGYKWATTQVRVSASNVGQHVTINVEDDGPGVDEKQCQELATRGRRFDETTLGSGLGLSIAKVAAESYSGQVEFSRSQRGGLCVAVTLPCK</sequence>
<dbReference type="Gene3D" id="1.10.287.130">
    <property type="match status" value="1"/>
</dbReference>
<comment type="catalytic activity">
    <reaction evidence="1">
        <text>ATP + protein L-histidine = ADP + protein N-phospho-L-histidine.</text>
        <dbReference type="EC" id="2.7.13.3"/>
    </reaction>
</comment>
<keyword evidence="6 10" id="KW-0812">Transmembrane</keyword>
<dbReference type="Gene3D" id="3.30.565.10">
    <property type="entry name" value="Histidine kinase-like ATPase, C-terminal domain"/>
    <property type="match status" value="1"/>
</dbReference>
<evidence type="ECO:0000256" key="2">
    <source>
        <dbReference type="ARBA" id="ARBA00004370"/>
    </source>
</evidence>
<keyword evidence="12" id="KW-0547">Nucleotide-binding</keyword>
<dbReference type="InterPro" id="IPR036097">
    <property type="entry name" value="HisK_dim/P_sf"/>
</dbReference>
<dbReference type="InterPro" id="IPR036890">
    <property type="entry name" value="HATPase_C_sf"/>
</dbReference>
<dbReference type="InterPro" id="IPR004358">
    <property type="entry name" value="Sig_transdc_His_kin-like_C"/>
</dbReference>
<dbReference type="GO" id="GO:0005524">
    <property type="term" value="F:ATP binding"/>
    <property type="evidence" value="ECO:0007669"/>
    <property type="project" value="UniProtKB-KW"/>
</dbReference>
<proteinExistence type="predicted"/>
<evidence type="ECO:0000256" key="4">
    <source>
        <dbReference type="ARBA" id="ARBA00022553"/>
    </source>
</evidence>
<evidence type="ECO:0000256" key="1">
    <source>
        <dbReference type="ARBA" id="ARBA00000085"/>
    </source>
</evidence>
<comment type="caution">
    <text evidence="12">The sequence shown here is derived from an EMBL/GenBank/DDBJ whole genome shotgun (WGS) entry which is preliminary data.</text>
</comment>
<evidence type="ECO:0000256" key="10">
    <source>
        <dbReference type="SAM" id="Phobius"/>
    </source>
</evidence>
<dbReference type="InterPro" id="IPR003594">
    <property type="entry name" value="HATPase_dom"/>
</dbReference>
<comment type="subcellular location">
    <subcellularLocation>
        <location evidence="2">Membrane</location>
    </subcellularLocation>
</comment>
<keyword evidence="7" id="KW-0418">Kinase</keyword>
<dbReference type="SMART" id="SM00387">
    <property type="entry name" value="HATPase_c"/>
    <property type="match status" value="1"/>
</dbReference>
<protein>
    <recommendedName>
        <fullName evidence="3">histidine kinase</fullName>
        <ecNumber evidence="3">2.7.13.3</ecNumber>
    </recommendedName>
</protein>
<dbReference type="SUPFAM" id="SSF47384">
    <property type="entry name" value="Homodimeric domain of signal transducing histidine kinase"/>
    <property type="match status" value="1"/>
</dbReference>
<dbReference type="SUPFAM" id="SSF55874">
    <property type="entry name" value="ATPase domain of HSP90 chaperone/DNA topoisomerase II/histidine kinase"/>
    <property type="match status" value="1"/>
</dbReference>
<evidence type="ECO:0000256" key="8">
    <source>
        <dbReference type="ARBA" id="ARBA00022989"/>
    </source>
</evidence>
<evidence type="ECO:0000256" key="9">
    <source>
        <dbReference type="ARBA" id="ARBA00023136"/>
    </source>
</evidence>
<evidence type="ECO:0000313" key="12">
    <source>
        <dbReference type="EMBL" id="MBM7037028.1"/>
    </source>
</evidence>